<dbReference type="AlphaFoldDB" id="A0A7I7M6M4"/>
<dbReference type="RefSeq" id="WP_163720932.1">
    <property type="nucleotide sequence ID" value="NZ_AP022574.1"/>
</dbReference>
<gene>
    <name evidence="1" type="ORF">MPSYJ_12890</name>
</gene>
<sequence>MTDSKQAAAEAAQAALEVQRILELFSPNASNVRIKTVNQNPREIQIIDYRAELSDGSSVYAPHITIRLG</sequence>
<organism evidence="1 2">
    <name type="scientific">Mycolicibacterium psychrotolerans</name>
    <dbReference type="NCBI Taxonomy" id="216929"/>
    <lineage>
        <taxon>Bacteria</taxon>
        <taxon>Bacillati</taxon>
        <taxon>Actinomycetota</taxon>
        <taxon>Actinomycetes</taxon>
        <taxon>Mycobacteriales</taxon>
        <taxon>Mycobacteriaceae</taxon>
        <taxon>Mycolicibacterium</taxon>
    </lineage>
</organism>
<evidence type="ECO:0000313" key="2">
    <source>
        <dbReference type="Proteomes" id="UP000466514"/>
    </source>
</evidence>
<protein>
    <submittedName>
        <fullName evidence="1">Uncharacterized protein</fullName>
    </submittedName>
</protein>
<evidence type="ECO:0000313" key="1">
    <source>
        <dbReference type="EMBL" id="BBX67828.1"/>
    </source>
</evidence>
<dbReference type="Proteomes" id="UP000466514">
    <property type="component" value="Chromosome"/>
</dbReference>
<accession>A0A7I7M6M4</accession>
<dbReference type="KEGG" id="mpsc:MPSYJ_12890"/>
<name>A0A7I7M6M4_9MYCO</name>
<proteinExistence type="predicted"/>
<dbReference type="EMBL" id="AP022574">
    <property type="protein sequence ID" value="BBX67828.1"/>
    <property type="molecule type" value="Genomic_DNA"/>
</dbReference>
<reference evidence="1 2" key="1">
    <citation type="journal article" date="2019" name="Emerg. Microbes Infect.">
        <title>Comprehensive subspecies identification of 175 nontuberculous mycobacteria species based on 7547 genomic profiles.</title>
        <authorList>
            <person name="Matsumoto Y."/>
            <person name="Kinjo T."/>
            <person name="Motooka D."/>
            <person name="Nabeya D."/>
            <person name="Jung N."/>
            <person name="Uechi K."/>
            <person name="Horii T."/>
            <person name="Iida T."/>
            <person name="Fujita J."/>
            <person name="Nakamura S."/>
        </authorList>
    </citation>
    <scope>NUCLEOTIDE SEQUENCE [LARGE SCALE GENOMIC DNA]</scope>
    <source>
        <strain evidence="1 2">JCM 13323</strain>
    </source>
</reference>
<keyword evidence="2" id="KW-1185">Reference proteome</keyword>